<feature type="region of interest" description="Disordered" evidence="1">
    <location>
        <begin position="25"/>
        <end position="44"/>
    </location>
</feature>
<name>A0A9N9YF27_9HYPO</name>
<accession>A0A9N9YF27</accession>
<feature type="compositionally biased region" description="Polar residues" evidence="1">
    <location>
        <begin position="29"/>
        <end position="39"/>
    </location>
</feature>
<comment type="caution">
    <text evidence="2">The sequence shown here is derived from an EMBL/GenBank/DDBJ whole genome shotgun (WGS) entry which is preliminary data.</text>
</comment>
<keyword evidence="3" id="KW-1185">Reference proteome</keyword>
<dbReference type="Proteomes" id="UP000696573">
    <property type="component" value="Unassembled WGS sequence"/>
</dbReference>
<evidence type="ECO:0000313" key="2">
    <source>
        <dbReference type="EMBL" id="CAH0016673.1"/>
    </source>
</evidence>
<sequence length="76" mass="8506">MPGVPKSCAVCQARKPPRSVIEGFPHALNASNTNGTAMDTRQRGRKTRDLGMMGHKVRKAVAYHLPEQSFRLDWDE</sequence>
<reference evidence="2" key="1">
    <citation type="submission" date="2021-10" db="EMBL/GenBank/DDBJ databases">
        <authorList>
            <person name="Piombo E."/>
        </authorList>
    </citation>
    <scope>NUCLEOTIDE SEQUENCE</scope>
</reference>
<protein>
    <submittedName>
        <fullName evidence="2">Uncharacterized protein</fullName>
    </submittedName>
</protein>
<gene>
    <name evidence="2" type="ORF">CRHIZ90672A_00016636</name>
</gene>
<organism evidence="2 3">
    <name type="scientific">Clonostachys rhizophaga</name>
    <dbReference type="NCBI Taxonomy" id="160324"/>
    <lineage>
        <taxon>Eukaryota</taxon>
        <taxon>Fungi</taxon>
        <taxon>Dikarya</taxon>
        <taxon>Ascomycota</taxon>
        <taxon>Pezizomycotina</taxon>
        <taxon>Sordariomycetes</taxon>
        <taxon>Hypocreomycetidae</taxon>
        <taxon>Hypocreales</taxon>
        <taxon>Bionectriaceae</taxon>
        <taxon>Clonostachys</taxon>
    </lineage>
</organism>
<dbReference type="EMBL" id="CABFNQ020000483">
    <property type="protein sequence ID" value="CAH0016673.1"/>
    <property type="molecule type" value="Genomic_DNA"/>
</dbReference>
<evidence type="ECO:0000313" key="3">
    <source>
        <dbReference type="Proteomes" id="UP000696573"/>
    </source>
</evidence>
<evidence type="ECO:0000256" key="1">
    <source>
        <dbReference type="SAM" id="MobiDB-lite"/>
    </source>
</evidence>
<proteinExistence type="predicted"/>
<dbReference type="AlphaFoldDB" id="A0A9N9YF27"/>